<sequence>MRKPLLFALVLVLLTFSFRASDNMLTTTLPLIAKYYFHFSSLTIGLVSSLATVFAFLSSGLLNARLRGEARRRAFLIASTTYAISFPLFYFSSPANVWLLTSVMGFAIGVLMPNVVTSASLFPEQRTRERLLSLYTLALSTSLIAGPSIESAVLLKFNLFQAFLLFSPLAALVFALSFFLDFPKSVQEVEGRVDVWRRSGFKLSVALNLMYGIPFGTLTTFGGIFAIDSFGASYSAATLLFSLFFTTSFLGRLALTIYPPKGLWGFVGLSTSLTFAGLVMAFFSRSLIMYALALIVLGVPHGITYPVSLISISRSFSEGERSVANSYFSAVMTGFSSFVPLLISGVVDVLGVRGSFGVLALITLLFTAYIFNVFKQEQKQG</sequence>
<comment type="caution">
    <text evidence="1">The sequence shown here is derived from an EMBL/GenBank/DDBJ whole genome shotgun (WGS) entry which is preliminary data.</text>
</comment>
<evidence type="ECO:0000313" key="2">
    <source>
        <dbReference type="Proteomes" id="UP000053480"/>
    </source>
</evidence>
<dbReference type="Proteomes" id="UP000053480">
    <property type="component" value="Unassembled WGS sequence"/>
</dbReference>
<evidence type="ECO:0000313" key="1">
    <source>
        <dbReference type="EMBL" id="MEW9492443.1"/>
    </source>
</evidence>
<dbReference type="EMBL" id="JZWS03000034">
    <property type="protein sequence ID" value="MEW9492443.1"/>
    <property type="molecule type" value="Genomic_DNA"/>
</dbReference>
<organism evidence="1 2">
    <name type="scientific">Candidatus Aramenus sulfurataquae</name>
    <dbReference type="NCBI Taxonomy" id="1326980"/>
    <lineage>
        <taxon>Archaea</taxon>
        <taxon>Thermoproteota</taxon>
        <taxon>Thermoprotei</taxon>
        <taxon>Sulfolobales</taxon>
        <taxon>Sulfolobaceae</taxon>
        <taxon>Candidatus Aramenus</taxon>
    </lineage>
</organism>
<proteinExistence type="predicted"/>
<gene>
    <name evidence="1" type="ORF">TQ35_0009645</name>
</gene>
<reference evidence="1" key="1">
    <citation type="submission" date="2024-07" db="EMBL/GenBank/DDBJ databases">
        <title>Metagenome and Metagenome-Assembled Genomes of Archaea from a hot spring from the geothermal field of Los Azufres, Mexico.</title>
        <authorList>
            <person name="Marin-Paredes R."/>
            <person name="Martinez-Romero E."/>
            <person name="Servin-Garciduenas L.E."/>
        </authorList>
    </citation>
    <scope>NUCLEOTIDE SEQUENCE</scope>
    <source>
        <strain evidence="1">AZ1-454</strain>
    </source>
</reference>
<protein>
    <submittedName>
        <fullName evidence="1">MFS transporter</fullName>
    </submittedName>
</protein>
<accession>A0ACC6TRL8</accession>
<name>A0ACC6TRL8_9CREN</name>